<organism evidence="7 8">
    <name type="scientific">Arachis hypogaea</name>
    <name type="common">Peanut</name>
    <dbReference type="NCBI Taxonomy" id="3818"/>
    <lineage>
        <taxon>Eukaryota</taxon>
        <taxon>Viridiplantae</taxon>
        <taxon>Streptophyta</taxon>
        <taxon>Embryophyta</taxon>
        <taxon>Tracheophyta</taxon>
        <taxon>Spermatophyta</taxon>
        <taxon>Magnoliopsida</taxon>
        <taxon>eudicotyledons</taxon>
        <taxon>Gunneridae</taxon>
        <taxon>Pentapetalae</taxon>
        <taxon>rosids</taxon>
        <taxon>fabids</taxon>
        <taxon>Fabales</taxon>
        <taxon>Fabaceae</taxon>
        <taxon>Papilionoideae</taxon>
        <taxon>50 kb inversion clade</taxon>
        <taxon>dalbergioids sensu lato</taxon>
        <taxon>Dalbergieae</taxon>
        <taxon>Pterocarpus clade</taxon>
        <taxon>Arachis</taxon>
    </lineage>
</organism>
<dbReference type="AlphaFoldDB" id="A0A445EGB2"/>
<dbReference type="PANTHER" id="PTHR20982:SF3">
    <property type="entry name" value="MITOCHONDRIAL RIBOSOME RECYCLING FACTOR PSEUDO 1"/>
    <property type="match status" value="1"/>
</dbReference>
<dbReference type="FunFam" id="3.30.1360.40:FF:000001">
    <property type="entry name" value="Ribosome-recycling factor"/>
    <property type="match status" value="1"/>
</dbReference>
<comment type="function">
    <text evidence="1">Responsible for the release of ribosomes from messenger RNA at the termination of chloroplastic protein biosynthesis.</text>
</comment>
<reference evidence="7 8" key="1">
    <citation type="submission" date="2019-01" db="EMBL/GenBank/DDBJ databases">
        <title>Sequencing of cultivated peanut Arachis hypogaea provides insights into genome evolution and oil improvement.</title>
        <authorList>
            <person name="Chen X."/>
        </authorList>
    </citation>
    <scope>NUCLEOTIDE SEQUENCE [LARGE SCALE GENOMIC DNA]</scope>
    <source>
        <strain evidence="8">cv. Fuhuasheng</strain>
        <tissue evidence="7">Leaves</tissue>
    </source>
</reference>
<evidence type="ECO:0000313" key="7">
    <source>
        <dbReference type="EMBL" id="RYR74459.1"/>
    </source>
</evidence>
<keyword evidence="4" id="KW-0648">Protein biosynthesis</keyword>
<feature type="domain" description="Ribosome recycling factor" evidence="6">
    <location>
        <begin position="87"/>
        <end position="157"/>
    </location>
</feature>
<dbReference type="STRING" id="3818.A0A445EGB2"/>
<dbReference type="SUPFAM" id="SSF55194">
    <property type="entry name" value="Ribosome recycling factor, RRF"/>
    <property type="match status" value="1"/>
</dbReference>
<sequence>MPFCVRVNPNSLCPSHNRTCLLPHPQFSFSTSPPLSSRVRESERHRERLNAITIRRAVSTVTPSAPSRRQLRRAVSSVAHSTPSCRQVEYYGSPVSLKSIAQISTADASSLLVQPYDKSNLKAIKKAIVSSDVGMTPNNDGEVIRLTLPQLTSERRKVFSISNSFLNEIPYHSPFLMEIIV</sequence>
<dbReference type="GO" id="GO:0009507">
    <property type="term" value="C:chloroplast"/>
    <property type="evidence" value="ECO:0007669"/>
    <property type="project" value="TreeGrafter"/>
</dbReference>
<dbReference type="Pfam" id="PF01765">
    <property type="entry name" value="RRF"/>
    <property type="match status" value="1"/>
</dbReference>
<comment type="similarity">
    <text evidence="2">Belongs to the RRF family.</text>
</comment>
<proteinExistence type="inferred from homology"/>
<dbReference type="InterPro" id="IPR036191">
    <property type="entry name" value="RRF_sf"/>
</dbReference>
<name>A0A445EGB2_ARAHY</name>
<dbReference type="Gene3D" id="3.30.1360.40">
    <property type="match status" value="1"/>
</dbReference>
<evidence type="ECO:0000256" key="2">
    <source>
        <dbReference type="ARBA" id="ARBA00005912"/>
    </source>
</evidence>
<dbReference type="GO" id="GO:0032544">
    <property type="term" value="P:plastid translation"/>
    <property type="evidence" value="ECO:0007669"/>
    <property type="project" value="TreeGrafter"/>
</dbReference>
<comment type="caution">
    <text evidence="7">The sequence shown here is derived from an EMBL/GenBank/DDBJ whole genome shotgun (WGS) entry which is preliminary data.</text>
</comment>
<dbReference type="EMBL" id="SDMP01000002">
    <property type="protein sequence ID" value="RYR74459.1"/>
    <property type="molecule type" value="Genomic_DNA"/>
</dbReference>
<evidence type="ECO:0000259" key="6">
    <source>
        <dbReference type="Pfam" id="PF01765"/>
    </source>
</evidence>
<gene>
    <name evidence="7" type="ORF">Ahy_A02g009188</name>
</gene>
<keyword evidence="8" id="KW-1185">Reference proteome</keyword>
<evidence type="ECO:0000256" key="1">
    <source>
        <dbReference type="ARBA" id="ARBA00002952"/>
    </source>
</evidence>
<dbReference type="GO" id="GO:0043023">
    <property type="term" value="F:ribosomal large subunit binding"/>
    <property type="evidence" value="ECO:0007669"/>
    <property type="project" value="TreeGrafter"/>
</dbReference>
<evidence type="ECO:0000256" key="3">
    <source>
        <dbReference type="ARBA" id="ARBA00014063"/>
    </source>
</evidence>
<dbReference type="InterPro" id="IPR023584">
    <property type="entry name" value="Ribosome_recyc_fac_dom"/>
</dbReference>
<dbReference type="InterPro" id="IPR002661">
    <property type="entry name" value="Ribosome_recyc_fac"/>
</dbReference>
<protein>
    <recommendedName>
        <fullName evidence="3">Ribosome-recycling factor, chloroplastic</fullName>
    </recommendedName>
    <alternativeName>
        <fullName evidence="5">Ribosome-releasing factor, chloroplastic</fullName>
    </alternativeName>
</protein>
<dbReference type="Proteomes" id="UP000289738">
    <property type="component" value="Chromosome A02"/>
</dbReference>
<accession>A0A445EGB2</accession>
<dbReference type="PANTHER" id="PTHR20982">
    <property type="entry name" value="RIBOSOME RECYCLING FACTOR"/>
    <property type="match status" value="1"/>
</dbReference>
<evidence type="ECO:0000256" key="5">
    <source>
        <dbReference type="ARBA" id="ARBA00032397"/>
    </source>
</evidence>
<evidence type="ECO:0000256" key="4">
    <source>
        <dbReference type="ARBA" id="ARBA00022917"/>
    </source>
</evidence>
<evidence type="ECO:0000313" key="8">
    <source>
        <dbReference type="Proteomes" id="UP000289738"/>
    </source>
</evidence>